<sequence>MKLVSYAAQQLVTTDDVADALVVLAAEIANEGGSQALQIPILVDDEEDLAELVVGVGNDVLVGPHASTGADPDFSEHAARLRSHPSYPKRRAADGDADGEDDAWVVDFDLDAGANRL</sequence>
<evidence type="ECO:0000313" key="2">
    <source>
        <dbReference type="EMBL" id="UPL14095.1"/>
    </source>
</evidence>
<proteinExistence type="predicted"/>
<protein>
    <submittedName>
        <fullName evidence="2">Uncharacterized protein</fullName>
    </submittedName>
</protein>
<dbReference type="RefSeq" id="WP_247633461.1">
    <property type="nucleotide sequence ID" value="NZ_CP078077.1"/>
</dbReference>
<dbReference type="Proteomes" id="UP000831963">
    <property type="component" value="Chromosome"/>
</dbReference>
<evidence type="ECO:0000313" key="3">
    <source>
        <dbReference type="Proteomes" id="UP000831963"/>
    </source>
</evidence>
<keyword evidence="3" id="KW-1185">Reference proteome</keyword>
<feature type="region of interest" description="Disordered" evidence="1">
    <location>
        <begin position="65"/>
        <end position="100"/>
    </location>
</feature>
<accession>A0ABY4IPB0</accession>
<name>A0ABY4IPB0_9MICO</name>
<evidence type="ECO:0000256" key="1">
    <source>
        <dbReference type="SAM" id="MobiDB-lite"/>
    </source>
</evidence>
<dbReference type="EMBL" id="CP078077">
    <property type="protein sequence ID" value="UPL14095.1"/>
    <property type="molecule type" value="Genomic_DNA"/>
</dbReference>
<reference evidence="2 3" key="1">
    <citation type="submission" date="2021-06" db="EMBL/GenBank/DDBJ databases">
        <title>Genome-based taxonomic framework of Microbacterium strains isolated from marine environment, the description of four new species and reclassification of four preexisting species.</title>
        <authorList>
            <person name="Lee S.D."/>
            <person name="Kim S.-M."/>
            <person name="Byeon Y.-S."/>
            <person name="Yang H.L."/>
            <person name="Kim I.S."/>
        </authorList>
    </citation>
    <scope>NUCLEOTIDE SEQUENCE [LARGE SCALE GENOMIC DNA]</scope>
    <source>
        <strain evidence="2 3">SSW1-36</strain>
    </source>
</reference>
<feature type="compositionally biased region" description="Basic residues" evidence="1">
    <location>
        <begin position="80"/>
        <end position="90"/>
    </location>
</feature>
<gene>
    <name evidence="2" type="ORF">KV396_06230</name>
</gene>
<organism evidence="2 3">
    <name type="scientific">Microbacterium galbinum</name>
    <dbReference type="NCBI Taxonomy" id="2851646"/>
    <lineage>
        <taxon>Bacteria</taxon>
        <taxon>Bacillati</taxon>
        <taxon>Actinomycetota</taxon>
        <taxon>Actinomycetes</taxon>
        <taxon>Micrococcales</taxon>
        <taxon>Microbacteriaceae</taxon>
        <taxon>Microbacterium</taxon>
    </lineage>
</organism>